<reference evidence="1 2" key="1">
    <citation type="submission" date="2017-01" db="EMBL/GenBank/DDBJ databases">
        <authorList>
            <person name="Mah S.A."/>
            <person name="Swanson W.J."/>
            <person name="Moy G.W."/>
            <person name="Vacquier V.D."/>
        </authorList>
    </citation>
    <scope>NUCLEOTIDE SEQUENCE [LARGE SCALE GENOMIC DNA]</scope>
    <source>
        <strain evidence="1 2">GSMNP</strain>
    </source>
</reference>
<dbReference type="InterPro" id="IPR004861">
    <property type="entry name" value="Siw14-like"/>
</dbReference>
<evidence type="ECO:0000313" key="2">
    <source>
        <dbReference type="Proteomes" id="UP000187283"/>
    </source>
</evidence>
<dbReference type="PANTHER" id="PTHR31126:SF48">
    <property type="entry name" value="INOSITOL PHOSPHATASE SIW14"/>
    <property type="match status" value="1"/>
</dbReference>
<dbReference type="SUPFAM" id="SSF52799">
    <property type="entry name" value="(Phosphotyrosine protein) phosphatases II"/>
    <property type="match status" value="1"/>
</dbReference>
<protein>
    <submittedName>
        <fullName evidence="1">Putative tyrosine-protein phosphatase</fullName>
    </submittedName>
</protein>
<evidence type="ECO:0000313" key="1">
    <source>
        <dbReference type="EMBL" id="OMJ20699.1"/>
    </source>
</evidence>
<dbReference type="GO" id="GO:0052840">
    <property type="term" value="F:inositol diphosphate tetrakisphosphate diphosphatase activity"/>
    <property type="evidence" value="ECO:0007669"/>
    <property type="project" value="TreeGrafter"/>
</dbReference>
<dbReference type="InterPro" id="IPR029021">
    <property type="entry name" value="Prot-tyrosine_phosphatase-like"/>
</dbReference>
<dbReference type="Pfam" id="PF03162">
    <property type="entry name" value="Y_phosphatase2"/>
    <property type="match status" value="1"/>
</dbReference>
<accession>A0A1R1Y1J2</accession>
<sequence>MNSQSAKIDEIILHNSNTADKASQTEIIANSQLNKMAENSLLVPPLNFAMVAPGIYRSGFPNTRNHNFLLSLGLKKIM</sequence>
<gene>
    <name evidence="1" type="ORF">AYI70_g3951</name>
</gene>
<keyword evidence="2" id="KW-1185">Reference proteome</keyword>
<dbReference type="Gene3D" id="3.90.190.10">
    <property type="entry name" value="Protein tyrosine phosphatase superfamily"/>
    <property type="match status" value="1"/>
</dbReference>
<dbReference type="GO" id="GO:0016791">
    <property type="term" value="F:phosphatase activity"/>
    <property type="evidence" value="ECO:0007669"/>
    <property type="project" value="TreeGrafter"/>
</dbReference>
<organism evidence="1 2">
    <name type="scientific">Smittium culicis</name>
    <dbReference type="NCBI Taxonomy" id="133412"/>
    <lineage>
        <taxon>Eukaryota</taxon>
        <taxon>Fungi</taxon>
        <taxon>Fungi incertae sedis</taxon>
        <taxon>Zoopagomycota</taxon>
        <taxon>Kickxellomycotina</taxon>
        <taxon>Harpellomycetes</taxon>
        <taxon>Harpellales</taxon>
        <taxon>Legeriomycetaceae</taxon>
        <taxon>Smittium</taxon>
    </lineage>
</organism>
<dbReference type="GO" id="GO:0005737">
    <property type="term" value="C:cytoplasm"/>
    <property type="evidence" value="ECO:0007669"/>
    <property type="project" value="TreeGrafter"/>
</dbReference>
<dbReference type="EMBL" id="LSSN01001175">
    <property type="protein sequence ID" value="OMJ20699.1"/>
    <property type="molecule type" value="Genomic_DNA"/>
</dbReference>
<dbReference type="PANTHER" id="PTHR31126">
    <property type="entry name" value="TYROSINE-PROTEIN PHOSPHATASE"/>
    <property type="match status" value="1"/>
</dbReference>
<dbReference type="AlphaFoldDB" id="A0A1R1Y1J2"/>
<name>A0A1R1Y1J2_9FUNG</name>
<dbReference type="STRING" id="133412.A0A1R1Y1J2"/>
<proteinExistence type="predicted"/>
<comment type="caution">
    <text evidence="1">The sequence shown here is derived from an EMBL/GenBank/DDBJ whole genome shotgun (WGS) entry which is preliminary data.</text>
</comment>
<dbReference type="OrthoDB" id="6375174at2759"/>
<dbReference type="Proteomes" id="UP000187283">
    <property type="component" value="Unassembled WGS sequence"/>
</dbReference>